<dbReference type="AlphaFoldDB" id="A0A1C3YCR2"/>
<proteinExistence type="predicted"/>
<accession>A0A1C3YCR2</accession>
<gene>
    <name evidence="1" type="ORF">GA0061105_1397</name>
</gene>
<sequence length="104" mass="11192">MKSAILLLSLLPGHKIGHPTGRIAGRCSFEDNTQAATVFIEGLHIVGQCLPISAVPFILCRMGEEITVQLADMIFVERDGVEGCENSLHYRSIACDLLLVAAGK</sequence>
<evidence type="ECO:0000313" key="2">
    <source>
        <dbReference type="Proteomes" id="UP000198723"/>
    </source>
</evidence>
<dbReference type="Proteomes" id="UP000198723">
    <property type="component" value="Unassembled WGS sequence"/>
</dbReference>
<reference evidence="1 2" key="1">
    <citation type="submission" date="2016-08" db="EMBL/GenBank/DDBJ databases">
        <authorList>
            <person name="Seilhamer J.J."/>
        </authorList>
    </citation>
    <scope>NUCLEOTIDE SEQUENCE [LARGE SCALE GENOMIC DNA]</scope>
    <source>
        <strain evidence="1 2">HBR26</strain>
    </source>
</reference>
<name>A0A1C3YCR2_9HYPH</name>
<evidence type="ECO:0000313" key="1">
    <source>
        <dbReference type="EMBL" id="SCB62243.1"/>
    </source>
</evidence>
<dbReference type="EMBL" id="FMAJ01000039">
    <property type="protein sequence ID" value="SCB62243.1"/>
    <property type="molecule type" value="Genomic_DNA"/>
</dbReference>
<organism evidence="1 2">
    <name type="scientific">Rhizobium aethiopicum</name>
    <dbReference type="NCBI Taxonomy" id="1138170"/>
    <lineage>
        <taxon>Bacteria</taxon>
        <taxon>Pseudomonadati</taxon>
        <taxon>Pseudomonadota</taxon>
        <taxon>Alphaproteobacteria</taxon>
        <taxon>Hyphomicrobiales</taxon>
        <taxon>Rhizobiaceae</taxon>
        <taxon>Rhizobium/Agrobacterium group</taxon>
        <taxon>Rhizobium</taxon>
    </lineage>
</organism>
<protein>
    <submittedName>
        <fullName evidence="1">Uncharacterized protein</fullName>
    </submittedName>
</protein>